<comment type="caution">
    <text evidence="2">The sequence shown here is derived from an EMBL/GenBank/DDBJ whole genome shotgun (WGS) entry which is preliminary data.</text>
</comment>
<protein>
    <recommendedName>
        <fullName evidence="4">Prepilin-type N-terminal cleavage/methylation domain-containing protein</fullName>
    </recommendedName>
</protein>
<keyword evidence="1" id="KW-1133">Transmembrane helix</keyword>
<reference evidence="2 3" key="1">
    <citation type="journal article" date="2023" name="Antonie Van Leeuwenhoek">
        <title>Mesoterricola silvestris gen. nov., sp. nov., Mesoterricola sediminis sp. nov., Geothrix oryzae sp. nov., Geothrix edaphica sp. nov., Geothrix rubra sp. nov., and Geothrix limicola sp. nov., six novel members of Acidobacteriota isolated from soils.</title>
        <authorList>
            <person name="Itoh H."/>
            <person name="Sugisawa Y."/>
            <person name="Mise K."/>
            <person name="Xu Z."/>
            <person name="Kuniyasu M."/>
            <person name="Ushijima N."/>
            <person name="Kawano K."/>
            <person name="Kobayashi E."/>
            <person name="Shiratori Y."/>
            <person name="Masuda Y."/>
            <person name="Senoo K."/>
        </authorList>
    </citation>
    <scope>NUCLEOTIDE SEQUENCE [LARGE SCALE GENOMIC DNA]</scope>
    <source>
        <strain evidence="2 3">Red803</strain>
    </source>
</reference>
<organism evidence="2 3">
    <name type="scientific">Geothrix rubra</name>
    <dbReference type="NCBI Taxonomy" id="2927977"/>
    <lineage>
        <taxon>Bacteria</taxon>
        <taxon>Pseudomonadati</taxon>
        <taxon>Acidobacteriota</taxon>
        <taxon>Holophagae</taxon>
        <taxon>Holophagales</taxon>
        <taxon>Holophagaceae</taxon>
        <taxon>Geothrix</taxon>
    </lineage>
</organism>
<feature type="transmembrane region" description="Helical" evidence="1">
    <location>
        <begin position="20"/>
        <end position="40"/>
    </location>
</feature>
<name>A0ABQ5Q6L2_9BACT</name>
<proteinExistence type="predicted"/>
<dbReference type="RefSeq" id="WP_285724389.1">
    <property type="nucleotide sequence ID" value="NZ_BSDD01000003.1"/>
</dbReference>
<evidence type="ECO:0000313" key="2">
    <source>
        <dbReference type="EMBL" id="GLH70050.1"/>
    </source>
</evidence>
<dbReference type="EMBL" id="BSDD01000003">
    <property type="protein sequence ID" value="GLH70050.1"/>
    <property type="molecule type" value="Genomic_DNA"/>
</dbReference>
<evidence type="ECO:0000313" key="3">
    <source>
        <dbReference type="Proteomes" id="UP001165089"/>
    </source>
</evidence>
<gene>
    <name evidence="2" type="ORF">GETHPA_15830</name>
</gene>
<dbReference type="Proteomes" id="UP001165089">
    <property type="component" value="Unassembled WGS sequence"/>
</dbReference>
<keyword evidence="1" id="KW-0472">Membrane</keyword>
<keyword evidence="1" id="KW-0812">Transmembrane</keyword>
<accession>A0ABQ5Q6L2</accession>
<evidence type="ECO:0008006" key="4">
    <source>
        <dbReference type="Google" id="ProtNLM"/>
    </source>
</evidence>
<keyword evidence="3" id="KW-1185">Reference proteome</keyword>
<dbReference type="InterPro" id="IPR012902">
    <property type="entry name" value="N_methyl_site"/>
</dbReference>
<sequence length="436" mass="46743">MPEPRLPLTPRGTRNGFSLVELLVALVFMALLMAGMAKVYQSSMNTFYKSSESLSSGRRNRMAMDLLYDDLNAAGQYLVNLTSYPTFGAGNPGFYILPNQAYAGTDVPAAKALTDQLTFYYDEALPFEGRLFDPTGGSGAATFATTSNADLVSSQANVAKLDTTLVVKFQDPTYADMVQTYYNTAVANNRTGLVAVFKDQWGPMAVTGVVASGSTVTFKPDTAPDNEKGLPTGVNPLNKDRHFAGDGSFPTGLPSTINGALSTSGAPVLFVHPAQMVRYTIKSMALDPANPAVGVPCLVRQQGDYATGGFVPTQETVIAEDVTGFKVYLSAYPDPGGDPAKTWAGWKLAANDFSGGWTNGILSTINTQLTSLGLTSVPNTSDPNWFRNTPLIVRVDLTTRTAIKRAENTATGTTADYQERTQTLYMVPRHFGLSFN</sequence>
<evidence type="ECO:0000256" key="1">
    <source>
        <dbReference type="SAM" id="Phobius"/>
    </source>
</evidence>
<dbReference type="NCBIfam" id="TIGR02532">
    <property type="entry name" value="IV_pilin_GFxxxE"/>
    <property type="match status" value="1"/>
</dbReference>